<dbReference type="GO" id="GO:0007052">
    <property type="term" value="P:mitotic spindle organization"/>
    <property type="evidence" value="ECO:0007669"/>
    <property type="project" value="TreeGrafter"/>
</dbReference>
<keyword evidence="8" id="KW-1185">Reference proteome</keyword>
<dbReference type="OrthoDB" id="10255210at2759"/>
<evidence type="ECO:0000256" key="5">
    <source>
        <dbReference type="ARBA" id="ARBA00023273"/>
    </source>
</evidence>
<comment type="subcellular location">
    <subcellularLocation>
        <location evidence="1">Cytoplasm</location>
        <location evidence="1">Cytoskeleton</location>
        <location evidence="1">Cilium axoneme</location>
    </subcellularLocation>
</comment>
<dbReference type="SMART" id="SM00676">
    <property type="entry name" value="DM10"/>
    <property type="match status" value="3"/>
</dbReference>
<keyword evidence="5" id="KW-0966">Cell projection</keyword>
<gene>
    <name evidence="7" type="ORF">DIABBA_LOCUS13211</name>
</gene>
<evidence type="ECO:0000256" key="4">
    <source>
        <dbReference type="ARBA" id="ARBA00023212"/>
    </source>
</evidence>
<organism evidence="7 8">
    <name type="scientific">Diabrotica balteata</name>
    <name type="common">Banded cucumber beetle</name>
    <dbReference type="NCBI Taxonomy" id="107213"/>
    <lineage>
        <taxon>Eukaryota</taxon>
        <taxon>Metazoa</taxon>
        <taxon>Ecdysozoa</taxon>
        <taxon>Arthropoda</taxon>
        <taxon>Hexapoda</taxon>
        <taxon>Insecta</taxon>
        <taxon>Pterygota</taxon>
        <taxon>Neoptera</taxon>
        <taxon>Endopterygota</taxon>
        <taxon>Coleoptera</taxon>
        <taxon>Polyphaga</taxon>
        <taxon>Cucujiformia</taxon>
        <taxon>Chrysomeloidea</taxon>
        <taxon>Chrysomelidae</taxon>
        <taxon>Galerucinae</taxon>
        <taxon>Diabroticina</taxon>
        <taxon>Diabroticites</taxon>
        <taxon>Diabrotica</taxon>
    </lineage>
</organism>
<sequence length="766" mass="88758">MTGIPKLPGYTFTDPTHTKFHICQTFDVINGYKLPKNKFCGPGGRELPSNSVKCFNRQDVAMFDPSLMYGRTKTEQLPQFIPHYVLYSQKCLTFKAFFKQGVVESPNEFYRIRKVNIIYFLEDDTITVIEPRTKNSGIDQGRLIRRGKIPKNEKGVFWHWKDLNVGKDLVFNGIVYHTVDCDKFTREYMASQGLIMQDAEEMPVDPYTFNRELTVHSNFSKSKSVDDKMRRFLEYDGKVLKFKAVWDDRENEYGDLMKYEILYFLSDDTVVVKEIHEKNDGRDPYPLLLRKMKLPKRYTDTPSTYPAIYLELSDAEITEYYQPKDFQVGETIFVLGRDMLLYDCDNFTRNYFKKALGIEQRPAIDISEPNNKKPVRQIPPHDGLGSLEDSLQNTLSFLPKAPKKDVMRQLVNANKYLRYELVMDTVHPEDSIRKFVMSYSLADGTCKILEPPIRNSGILGGKYLSATLLKKPGSDPLNLDYYSPLDFYIGAIISVFNQRFKIVGADLYVYRYMQANANKFPCEVIENLRNYMFNKGYLKEDVDDQLKEDNESKRLEWDIDTNNQRPDKSNLEECYQRLGVGAGTDAAKEKETRDEIRRQYEESIIHKSSVLPYGIKPLKKDCRYPVVIGDVHKGTCKDVEQAGEYTSYTPKHIDTPEEIRAKYYSGVLKAQKDICDDPKPTECISPPPRDINKACDEEENPKPKYIMVTRPNIPEQQCKGKTVTFAEETDDRCARDRYDLCDLKAEKTHCGCTDYQKDCIHSLPQK</sequence>
<dbReference type="Gene3D" id="2.30.29.170">
    <property type="match status" value="3"/>
</dbReference>
<evidence type="ECO:0000313" key="7">
    <source>
        <dbReference type="EMBL" id="CAG9840580.1"/>
    </source>
</evidence>
<evidence type="ECO:0000259" key="6">
    <source>
        <dbReference type="PROSITE" id="PS51336"/>
    </source>
</evidence>
<evidence type="ECO:0000256" key="3">
    <source>
        <dbReference type="ARBA" id="ARBA00022737"/>
    </source>
</evidence>
<dbReference type="GO" id="GO:0060285">
    <property type="term" value="P:cilium-dependent cell motility"/>
    <property type="evidence" value="ECO:0007669"/>
    <property type="project" value="TreeGrafter"/>
</dbReference>
<keyword evidence="2" id="KW-0963">Cytoplasm</keyword>
<dbReference type="PROSITE" id="PS51336">
    <property type="entry name" value="DM10"/>
    <property type="match status" value="3"/>
</dbReference>
<dbReference type="GO" id="GO:0072686">
    <property type="term" value="C:mitotic spindle"/>
    <property type="evidence" value="ECO:0007669"/>
    <property type="project" value="TreeGrafter"/>
</dbReference>
<dbReference type="AlphaFoldDB" id="A0A9N9TCF9"/>
<feature type="domain" description="DM10" evidence="6">
    <location>
        <begin position="413"/>
        <end position="517"/>
    </location>
</feature>
<feature type="domain" description="DM10" evidence="6">
    <location>
        <begin position="236"/>
        <end position="356"/>
    </location>
</feature>
<dbReference type="FunFam" id="2.30.29.170:FF:000001">
    <property type="entry name" value="EF-hand domain containing 1"/>
    <property type="match status" value="1"/>
</dbReference>
<dbReference type="GO" id="GO:0005930">
    <property type="term" value="C:axoneme"/>
    <property type="evidence" value="ECO:0007669"/>
    <property type="project" value="UniProtKB-SubCell"/>
</dbReference>
<evidence type="ECO:0000256" key="2">
    <source>
        <dbReference type="ARBA" id="ARBA00022490"/>
    </source>
</evidence>
<evidence type="ECO:0000313" key="8">
    <source>
        <dbReference type="Proteomes" id="UP001153709"/>
    </source>
</evidence>
<dbReference type="Proteomes" id="UP001153709">
    <property type="component" value="Chromosome 9"/>
</dbReference>
<proteinExistence type="predicted"/>
<dbReference type="GO" id="GO:0043014">
    <property type="term" value="F:alpha-tubulin binding"/>
    <property type="evidence" value="ECO:0007669"/>
    <property type="project" value="TreeGrafter"/>
</dbReference>
<dbReference type="PANTHER" id="PTHR12086">
    <property type="entry name" value="EF-HAND DOMAIN C-TERMINAL CONTAINING PROTEIN"/>
    <property type="match status" value="1"/>
</dbReference>
<dbReference type="InterPro" id="IPR040193">
    <property type="entry name" value="EFHC1/EFHC2/EFHB"/>
</dbReference>
<dbReference type="PANTHER" id="PTHR12086:SF9">
    <property type="entry name" value="EF-HAND DOMAIN-CONTAINING PROTEIN 1"/>
    <property type="match status" value="1"/>
</dbReference>
<accession>A0A9N9TCF9</accession>
<reference evidence="7" key="1">
    <citation type="submission" date="2022-01" db="EMBL/GenBank/DDBJ databases">
        <authorList>
            <person name="King R."/>
        </authorList>
    </citation>
    <scope>NUCLEOTIDE SEQUENCE</scope>
</reference>
<name>A0A9N9TCF9_DIABA</name>
<dbReference type="FunFam" id="2.30.29.170:FF:000004">
    <property type="entry name" value="EF-hand domain containing 2"/>
    <property type="match status" value="1"/>
</dbReference>
<dbReference type="GO" id="GO:0000281">
    <property type="term" value="P:mitotic cytokinesis"/>
    <property type="evidence" value="ECO:0007669"/>
    <property type="project" value="TreeGrafter"/>
</dbReference>
<keyword evidence="3" id="KW-0677">Repeat</keyword>
<dbReference type="EMBL" id="OU898284">
    <property type="protein sequence ID" value="CAG9840580.1"/>
    <property type="molecule type" value="Genomic_DNA"/>
</dbReference>
<keyword evidence="4" id="KW-0206">Cytoskeleton</keyword>
<dbReference type="Pfam" id="PF06565">
    <property type="entry name" value="DM10_dom"/>
    <property type="match status" value="3"/>
</dbReference>
<evidence type="ECO:0000256" key="1">
    <source>
        <dbReference type="ARBA" id="ARBA00004430"/>
    </source>
</evidence>
<protein>
    <recommendedName>
        <fullName evidence="6">DM10 domain-containing protein</fullName>
    </recommendedName>
</protein>
<feature type="domain" description="DM10" evidence="6">
    <location>
        <begin position="88"/>
        <end position="193"/>
    </location>
</feature>
<dbReference type="FunFam" id="2.30.29.170:FF:000002">
    <property type="entry name" value="EF-hand domain (C-terminal) containing 1"/>
    <property type="match status" value="1"/>
</dbReference>
<dbReference type="InterPro" id="IPR006602">
    <property type="entry name" value="DM10_dom"/>
</dbReference>